<feature type="region of interest" description="Disordered" evidence="1">
    <location>
        <begin position="1"/>
        <end position="37"/>
    </location>
</feature>
<keyword evidence="3" id="KW-1185">Reference proteome</keyword>
<proteinExistence type="predicted"/>
<evidence type="ECO:0000313" key="2">
    <source>
        <dbReference type="EMBL" id="RXR35504.1"/>
    </source>
</evidence>
<accession>A0A4Q1L1C6</accession>
<gene>
    <name evidence="2" type="ORF">EQG68_00995</name>
</gene>
<dbReference type="OrthoDB" id="2972467at2"/>
<sequence length="181" mass="20292">MRSGWGEGNDDSDGDKPIDKKTYKGKQKIGDETPRLNIDGSVNSGAYNCHSFTFHNSMGDPSDPGNAEPLADGYPKWDSSPMDDLEGWIPLPFDAPNEVGDRLIYFMWDEKSQMVKETHSAVVKTVDKEGNTIIVTSKWGWNALYDHHPRDISNSYGTTTAPTFTAPDGNTYFSRVYFRKK</sequence>
<organism evidence="2 3">
    <name type="scientific">Flavobacterium piscinae</name>
    <dbReference type="NCBI Taxonomy" id="2506424"/>
    <lineage>
        <taxon>Bacteria</taxon>
        <taxon>Pseudomonadati</taxon>
        <taxon>Bacteroidota</taxon>
        <taxon>Flavobacteriia</taxon>
        <taxon>Flavobacteriales</taxon>
        <taxon>Flavobacteriaceae</taxon>
        <taxon>Flavobacterium</taxon>
    </lineage>
</organism>
<dbReference type="EMBL" id="SBKQ01000001">
    <property type="protein sequence ID" value="RXR35504.1"/>
    <property type="molecule type" value="Genomic_DNA"/>
</dbReference>
<feature type="compositionally biased region" description="Basic and acidic residues" evidence="1">
    <location>
        <begin position="14"/>
        <end position="34"/>
    </location>
</feature>
<evidence type="ECO:0000313" key="3">
    <source>
        <dbReference type="Proteomes" id="UP000289734"/>
    </source>
</evidence>
<reference evidence="3" key="1">
    <citation type="submission" date="2019-01" db="EMBL/GenBank/DDBJ databases">
        <title>Cytophagaceae bacterium strain CAR-16.</title>
        <authorList>
            <person name="Chen W.-M."/>
        </authorList>
    </citation>
    <scope>NUCLEOTIDE SEQUENCE [LARGE SCALE GENOMIC DNA]</scope>
    <source>
        <strain evidence="3">ICH-30</strain>
    </source>
</reference>
<dbReference type="AlphaFoldDB" id="A0A4Q1L1C6"/>
<evidence type="ECO:0000256" key="1">
    <source>
        <dbReference type="SAM" id="MobiDB-lite"/>
    </source>
</evidence>
<comment type="caution">
    <text evidence="2">The sequence shown here is derived from an EMBL/GenBank/DDBJ whole genome shotgun (WGS) entry which is preliminary data.</text>
</comment>
<name>A0A4Q1L1C6_9FLAO</name>
<dbReference type="Proteomes" id="UP000289734">
    <property type="component" value="Unassembled WGS sequence"/>
</dbReference>
<dbReference type="RefSeq" id="WP_129462926.1">
    <property type="nucleotide sequence ID" value="NZ_SBKQ01000001.1"/>
</dbReference>
<protein>
    <submittedName>
        <fullName evidence="2">Uncharacterized protein</fullName>
    </submittedName>
</protein>